<dbReference type="Pfam" id="PF04055">
    <property type="entry name" value="Radical_SAM"/>
    <property type="match status" value="1"/>
</dbReference>
<dbReference type="Gene3D" id="3.40.50.12160">
    <property type="entry name" value="Methylthiotransferase, N-terminal domain"/>
    <property type="match status" value="1"/>
</dbReference>
<keyword evidence="8 10" id="KW-0411">Iron-sulfur</keyword>
<evidence type="ECO:0000256" key="6">
    <source>
        <dbReference type="ARBA" id="ARBA00022723"/>
    </source>
</evidence>
<dbReference type="Pfam" id="PF18693">
    <property type="entry name" value="TRAM_2"/>
    <property type="match status" value="1"/>
</dbReference>
<dbReference type="InterPro" id="IPR023404">
    <property type="entry name" value="rSAM_horseshoe"/>
</dbReference>
<comment type="function">
    <text evidence="10">Catalyzes the methylthiolation of an aspartic acid residue of ribosomal protein uS12.</text>
</comment>
<dbReference type="GO" id="GO:0051539">
    <property type="term" value="F:4 iron, 4 sulfur cluster binding"/>
    <property type="evidence" value="ECO:0007669"/>
    <property type="project" value="UniProtKB-UniRule"/>
</dbReference>
<dbReference type="SFLD" id="SFLDG01061">
    <property type="entry name" value="methylthiotransferase"/>
    <property type="match status" value="1"/>
</dbReference>
<comment type="similarity">
    <text evidence="10">Belongs to the methylthiotransferase family. RimO subfamily.</text>
</comment>
<dbReference type="AlphaFoldDB" id="A0A9E7DIR0"/>
<evidence type="ECO:0000256" key="1">
    <source>
        <dbReference type="ARBA" id="ARBA00003234"/>
    </source>
</evidence>
<dbReference type="Gene3D" id="3.80.30.20">
    <property type="entry name" value="tm_1862 like domain"/>
    <property type="match status" value="1"/>
</dbReference>
<dbReference type="InterPro" id="IPR005839">
    <property type="entry name" value="Methylthiotransferase"/>
</dbReference>
<dbReference type="InterPro" id="IPR013848">
    <property type="entry name" value="Methylthiotransferase_N"/>
</dbReference>
<dbReference type="NCBIfam" id="TIGR00089">
    <property type="entry name" value="MiaB/RimO family radical SAM methylthiotransferase"/>
    <property type="match status" value="1"/>
</dbReference>
<keyword evidence="2 10" id="KW-0004">4Fe-4S</keyword>
<gene>
    <name evidence="10 14" type="primary">rimO</name>
    <name evidence="14" type="ORF">M1R53_04885</name>
</gene>
<evidence type="ECO:0000256" key="7">
    <source>
        <dbReference type="ARBA" id="ARBA00023004"/>
    </source>
</evidence>
<evidence type="ECO:0000256" key="3">
    <source>
        <dbReference type="ARBA" id="ARBA00022490"/>
    </source>
</evidence>
<dbReference type="KEGG" id="fms:M1R53_04885"/>
<feature type="binding site" evidence="10">
    <location>
        <position position="155"/>
    </location>
    <ligand>
        <name>[4Fe-4S] cluster</name>
        <dbReference type="ChEBI" id="CHEBI:49883"/>
        <label>2</label>
        <note>4Fe-4S-S-AdoMet</note>
    </ligand>
</feature>
<feature type="binding site" evidence="10">
    <location>
        <position position="158"/>
    </location>
    <ligand>
        <name>[4Fe-4S] cluster</name>
        <dbReference type="ChEBI" id="CHEBI:49883"/>
        <label>2</label>
        <note>4Fe-4S-S-AdoMet</note>
    </ligand>
</feature>
<feature type="domain" description="TRAM" evidence="11">
    <location>
        <begin position="370"/>
        <end position="436"/>
    </location>
</feature>
<dbReference type="CDD" id="cd01335">
    <property type="entry name" value="Radical_SAM"/>
    <property type="match status" value="1"/>
</dbReference>
<keyword evidence="5 10" id="KW-0949">S-adenosyl-L-methionine</keyword>
<dbReference type="RefSeq" id="WP_249242180.1">
    <property type="nucleotide sequence ID" value="NZ_CP096649.1"/>
</dbReference>
<feature type="binding site" evidence="10">
    <location>
        <position position="47"/>
    </location>
    <ligand>
        <name>[4Fe-4S] cluster</name>
        <dbReference type="ChEBI" id="CHEBI:49883"/>
        <label>1</label>
    </ligand>
</feature>
<sequence length="439" mass="50632">MNKVFILTMGCSKNDVDSETMAYKLKNNDYTIINNPSDADYIIINTCSFINAAKEESIDAIFDMINQKKDGAKIIVSGCLAQRYSKELKEEIPEIDIIVGTGNFQNISEIIKEYEENNKDDVYIDNINADIEYIEKDVADVTEYVKIAEGCNNNCSYCIIPKLRGRLRSRPIDDIVNEINHLHKLGTKEVILIAQNTTDYGMDIYSRPSLDMLLKAILERTKMPWIRIMYLYPDNITDDLIETFNSSERILKYMDIPLQHASDHVLKMMNRHIDKDEIHELITKLRTKIADLVLRTTFIVGFPGEREEDFEELLNFIKKEKFDKLGVFEYSDEEGTRSYSFNEKLDEKTKAERREKIMDAQMDISRASLEKRVGTVMKCLVEDGDAGEYTLRSFMDAPDVDGQVYVTSDKDLEIGSFVDVKIIEALEYDLRGEIYEPSK</sequence>
<proteinExistence type="inferred from homology"/>
<dbReference type="InterPro" id="IPR007197">
    <property type="entry name" value="rSAM"/>
</dbReference>
<feature type="binding site" evidence="10">
    <location>
        <position position="79"/>
    </location>
    <ligand>
        <name>[4Fe-4S] cluster</name>
        <dbReference type="ChEBI" id="CHEBI:49883"/>
        <label>1</label>
    </ligand>
</feature>
<evidence type="ECO:0000256" key="9">
    <source>
        <dbReference type="ARBA" id="ARBA00051425"/>
    </source>
</evidence>
<dbReference type="Proteomes" id="UP000831151">
    <property type="component" value="Chromosome"/>
</dbReference>
<reference evidence="14" key="1">
    <citation type="submission" date="2022-04" db="EMBL/GenBank/DDBJ databases">
        <title>Complete genome sequences of Ezakiella coagulans and Fenollaria massiliensis.</title>
        <authorList>
            <person name="France M.T."/>
            <person name="Clifford J."/>
            <person name="Narina S."/>
            <person name="Rutt L."/>
            <person name="Ravel J."/>
        </authorList>
    </citation>
    <scope>NUCLEOTIDE SEQUENCE</scope>
    <source>
        <strain evidence="14">C0061C2</strain>
    </source>
</reference>
<keyword evidence="7 10" id="KW-0408">Iron</keyword>
<keyword evidence="15" id="KW-1185">Reference proteome</keyword>
<evidence type="ECO:0000256" key="5">
    <source>
        <dbReference type="ARBA" id="ARBA00022691"/>
    </source>
</evidence>
<dbReference type="PROSITE" id="PS51449">
    <property type="entry name" value="MTTASE_N"/>
    <property type="match status" value="1"/>
</dbReference>
<keyword evidence="14" id="KW-0689">Ribosomal protein</keyword>
<dbReference type="InterPro" id="IPR002792">
    <property type="entry name" value="TRAM_dom"/>
</dbReference>
<dbReference type="SUPFAM" id="SSF102114">
    <property type="entry name" value="Radical SAM enzymes"/>
    <property type="match status" value="1"/>
</dbReference>
<dbReference type="PANTHER" id="PTHR43837">
    <property type="entry name" value="RIBOSOMAL PROTEIN S12 METHYLTHIOTRANSFERASE RIMO"/>
    <property type="match status" value="1"/>
</dbReference>
<dbReference type="GO" id="GO:0035599">
    <property type="term" value="F:aspartic acid methylthiotransferase activity"/>
    <property type="evidence" value="ECO:0007669"/>
    <property type="project" value="TreeGrafter"/>
</dbReference>
<dbReference type="PROSITE" id="PS50926">
    <property type="entry name" value="TRAM"/>
    <property type="match status" value="1"/>
</dbReference>
<dbReference type="SFLD" id="SFLDG01082">
    <property type="entry name" value="B12-binding_domain_containing"/>
    <property type="match status" value="1"/>
</dbReference>
<dbReference type="EMBL" id="CP096649">
    <property type="protein sequence ID" value="UQK58577.1"/>
    <property type="molecule type" value="Genomic_DNA"/>
</dbReference>
<dbReference type="Gene3D" id="2.40.50.140">
    <property type="entry name" value="Nucleic acid-binding proteins"/>
    <property type="match status" value="1"/>
</dbReference>
<dbReference type="SMART" id="SM00729">
    <property type="entry name" value="Elp3"/>
    <property type="match status" value="1"/>
</dbReference>
<dbReference type="GO" id="GO:0103039">
    <property type="term" value="F:protein methylthiotransferase activity"/>
    <property type="evidence" value="ECO:0007669"/>
    <property type="project" value="UniProtKB-EC"/>
</dbReference>
<comment type="catalytic activity">
    <reaction evidence="10">
        <text>L-aspartate(89)-[ribosomal protein uS12]-hydrogen + (sulfur carrier)-SH + AH2 + 2 S-adenosyl-L-methionine = 3-methylsulfanyl-L-aspartate(89)-[ribosomal protein uS12]-hydrogen + (sulfur carrier)-H + 5'-deoxyadenosine + L-methionine + A + S-adenosyl-L-homocysteine + 2 H(+)</text>
        <dbReference type="Rhea" id="RHEA:37087"/>
        <dbReference type="Rhea" id="RHEA-COMP:10460"/>
        <dbReference type="Rhea" id="RHEA-COMP:10461"/>
        <dbReference type="Rhea" id="RHEA-COMP:14737"/>
        <dbReference type="Rhea" id="RHEA-COMP:14739"/>
        <dbReference type="ChEBI" id="CHEBI:13193"/>
        <dbReference type="ChEBI" id="CHEBI:15378"/>
        <dbReference type="ChEBI" id="CHEBI:17319"/>
        <dbReference type="ChEBI" id="CHEBI:17499"/>
        <dbReference type="ChEBI" id="CHEBI:29917"/>
        <dbReference type="ChEBI" id="CHEBI:29961"/>
        <dbReference type="ChEBI" id="CHEBI:57844"/>
        <dbReference type="ChEBI" id="CHEBI:57856"/>
        <dbReference type="ChEBI" id="CHEBI:59789"/>
        <dbReference type="ChEBI" id="CHEBI:64428"/>
        <dbReference type="ChEBI" id="CHEBI:73599"/>
        <dbReference type="EC" id="2.8.4.4"/>
    </reaction>
</comment>
<dbReference type="InterPro" id="IPR020612">
    <property type="entry name" value="Methylthiotransferase_CS"/>
</dbReference>
<evidence type="ECO:0000259" key="12">
    <source>
        <dbReference type="PROSITE" id="PS51449"/>
    </source>
</evidence>
<evidence type="ECO:0000256" key="2">
    <source>
        <dbReference type="ARBA" id="ARBA00022485"/>
    </source>
</evidence>
<dbReference type="InterPro" id="IPR058240">
    <property type="entry name" value="rSAM_sf"/>
</dbReference>
<dbReference type="InterPro" id="IPR005840">
    <property type="entry name" value="Ribosomal_uS12_MeSTrfase_RimO"/>
</dbReference>
<evidence type="ECO:0000313" key="15">
    <source>
        <dbReference type="Proteomes" id="UP000831151"/>
    </source>
</evidence>
<dbReference type="SFLD" id="SFLDS00029">
    <property type="entry name" value="Radical_SAM"/>
    <property type="match status" value="1"/>
</dbReference>
<keyword evidence="3 10" id="KW-0963">Cytoplasm</keyword>
<dbReference type="InterPro" id="IPR006638">
    <property type="entry name" value="Elp3/MiaA/NifB-like_rSAM"/>
</dbReference>
<dbReference type="GO" id="GO:0005829">
    <property type="term" value="C:cytosol"/>
    <property type="evidence" value="ECO:0007669"/>
    <property type="project" value="TreeGrafter"/>
</dbReference>
<dbReference type="PROSITE" id="PS01278">
    <property type="entry name" value="MTTASE_RADICAL"/>
    <property type="match status" value="1"/>
</dbReference>
<name>A0A9E7DIR0_9FIRM</name>
<evidence type="ECO:0000259" key="11">
    <source>
        <dbReference type="PROSITE" id="PS50926"/>
    </source>
</evidence>
<dbReference type="SFLD" id="SFLDF00274">
    <property type="entry name" value="ribosomal_protein_S12_methylth"/>
    <property type="match status" value="1"/>
</dbReference>
<dbReference type="HAMAP" id="MF_01865">
    <property type="entry name" value="MTTase_RimO"/>
    <property type="match status" value="1"/>
</dbReference>
<dbReference type="PROSITE" id="PS51918">
    <property type="entry name" value="RADICAL_SAM"/>
    <property type="match status" value="1"/>
</dbReference>
<dbReference type="EC" id="2.8.4.4" evidence="10"/>
<dbReference type="GO" id="GO:0035597">
    <property type="term" value="F:tRNA-2-methylthio-N(6)-dimethylallyladenosine(37) synthase activity"/>
    <property type="evidence" value="ECO:0007669"/>
    <property type="project" value="UniProtKB-EC"/>
</dbReference>
<accession>A0A9E7DIR0</accession>
<dbReference type="InterPro" id="IPR012340">
    <property type="entry name" value="NA-bd_OB-fold"/>
</dbReference>
<keyword evidence="4 10" id="KW-0808">Transferase</keyword>
<dbReference type="PANTHER" id="PTHR43837:SF1">
    <property type="entry name" value="RIBOSOMAL PROTEIN US12 METHYLTHIOTRANSFERASE RIMO"/>
    <property type="match status" value="1"/>
</dbReference>
<evidence type="ECO:0000313" key="14">
    <source>
        <dbReference type="EMBL" id="UQK58577.1"/>
    </source>
</evidence>
<dbReference type="FunFam" id="3.40.50.12160:FF:000003">
    <property type="entry name" value="CDK5 regulatory subunit-associated protein 1"/>
    <property type="match status" value="1"/>
</dbReference>
<keyword evidence="6 10" id="KW-0479">Metal-binding</keyword>
<dbReference type="GO" id="GO:0046872">
    <property type="term" value="F:metal ion binding"/>
    <property type="evidence" value="ECO:0007669"/>
    <property type="project" value="UniProtKB-KW"/>
</dbReference>
<feature type="domain" description="MTTase N-terminal" evidence="12">
    <location>
        <begin position="2"/>
        <end position="116"/>
    </location>
</feature>
<comment type="catalytic activity">
    <reaction evidence="9">
        <text>N(6)-dimethylallyladenosine(37) in tRNA + (sulfur carrier)-SH + AH2 + 2 S-adenosyl-L-methionine = 2-methylsulfanyl-N(6)-dimethylallyladenosine(37) in tRNA + (sulfur carrier)-H + 5'-deoxyadenosine + L-methionine + A + S-adenosyl-L-homocysteine + 2 H(+)</text>
        <dbReference type="Rhea" id="RHEA:37067"/>
        <dbReference type="Rhea" id="RHEA-COMP:10375"/>
        <dbReference type="Rhea" id="RHEA-COMP:10376"/>
        <dbReference type="Rhea" id="RHEA-COMP:14737"/>
        <dbReference type="Rhea" id="RHEA-COMP:14739"/>
        <dbReference type="ChEBI" id="CHEBI:13193"/>
        <dbReference type="ChEBI" id="CHEBI:15378"/>
        <dbReference type="ChEBI" id="CHEBI:17319"/>
        <dbReference type="ChEBI" id="CHEBI:17499"/>
        <dbReference type="ChEBI" id="CHEBI:29917"/>
        <dbReference type="ChEBI" id="CHEBI:57844"/>
        <dbReference type="ChEBI" id="CHEBI:57856"/>
        <dbReference type="ChEBI" id="CHEBI:59789"/>
        <dbReference type="ChEBI" id="CHEBI:64428"/>
        <dbReference type="ChEBI" id="CHEBI:74415"/>
        <dbReference type="ChEBI" id="CHEBI:74417"/>
        <dbReference type="EC" id="2.8.4.3"/>
    </reaction>
</comment>
<comment type="subcellular location">
    <subcellularLocation>
        <location evidence="10">Cytoplasm</location>
    </subcellularLocation>
</comment>
<keyword evidence="14" id="KW-0687">Ribonucleoprotein</keyword>
<evidence type="ECO:0000256" key="10">
    <source>
        <dbReference type="HAMAP-Rule" id="MF_01865"/>
    </source>
</evidence>
<comment type="cofactor">
    <cofactor evidence="10">
        <name>[4Fe-4S] cluster</name>
        <dbReference type="ChEBI" id="CHEBI:49883"/>
    </cofactor>
    <text evidence="10">Binds 2 [4Fe-4S] clusters. One cluster is coordinated with 3 cysteines and an exchangeable S-adenosyl-L-methionine.</text>
</comment>
<evidence type="ECO:0000259" key="13">
    <source>
        <dbReference type="PROSITE" id="PS51918"/>
    </source>
</evidence>
<evidence type="ECO:0000256" key="4">
    <source>
        <dbReference type="ARBA" id="ARBA00022679"/>
    </source>
</evidence>
<dbReference type="FunFam" id="3.80.30.20:FF:000001">
    <property type="entry name" value="tRNA-2-methylthio-N(6)-dimethylallyladenosine synthase 2"/>
    <property type="match status" value="1"/>
</dbReference>
<dbReference type="GO" id="GO:0005840">
    <property type="term" value="C:ribosome"/>
    <property type="evidence" value="ECO:0007669"/>
    <property type="project" value="UniProtKB-KW"/>
</dbReference>
<feature type="binding site" evidence="10">
    <location>
        <position position="11"/>
    </location>
    <ligand>
        <name>[4Fe-4S] cluster</name>
        <dbReference type="ChEBI" id="CHEBI:49883"/>
        <label>1</label>
    </ligand>
</feature>
<protein>
    <recommendedName>
        <fullName evidence="10">Ribosomal protein uS12 methylthiotransferase RimO</fullName>
        <shortName evidence="10">uS12 MTTase</shortName>
        <shortName evidence="10">uS12 methylthiotransferase</shortName>
        <ecNumber evidence="10">2.8.4.4</ecNumber>
    </recommendedName>
    <alternativeName>
        <fullName evidence="10">Ribosomal protein uS12 (aspartate-C(3))-methylthiotransferase</fullName>
    </alternativeName>
    <alternativeName>
        <fullName evidence="10">Ribosome maturation factor RimO</fullName>
    </alternativeName>
</protein>
<feature type="domain" description="Radical SAM core" evidence="13">
    <location>
        <begin position="137"/>
        <end position="367"/>
    </location>
</feature>
<dbReference type="InterPro" id="IPR038135">
    <property type="entry name" value="Methylthiotransferase_N_sf"/>
</dbReference>
<dbReference type="Pfam" id="PF00919">
    <property type="entry name" value="UPF0004"/>
    <property type="match status" value="1"/>
</dbReference>
<organism evidence="14 15">
    <name type="scientific">Fenollaria massiliensis</name>
    <dbReference type="NCBI Taxonomy" id="938288"/>
    <lineage>
        <taxon>Bacteria</taxon>
        <taxon>Bacillati</taxon>
        <taxon>Bacillota</taxon>
        <taxon>Clostridia</taxon>
        <taxon>Eubacteriales</taxon>
        <taxon>Fenollaria</taxon>
    </lineage>
</organism>
<dbReference type="NCBIfam" id="TIGR01125">
    <property type="entry name" value="30S ribosomal protein S12 methylthiotransferase RimO"/>
    <property type="match status" value="1"/>
</dbReference>
<feature type="binding site" evidence="10">
    <location>
        <position position="151"/>
    </location>
    <ligand>
        <name>[4Fe-4S] cluster</name>
        <dbReference type="ChEBI" id="CHEBI:49883"/>
        <label>2</label>
        <note>4Fe-4S-S-AdoMet</note>
    </ligand>
</feature>
<comment type="function">
    <text evidence="1">Catalyzes the methylthiolation of N6-(dimethylallyl)adenosine (i(6)A), leading to the formation of 2-methylthio-N6-(dimethylallyl)adenosine (ms(2)i(6)A) at position 37 in tRNAs that read codons beginning with uridine.</text>
</comment>
<evidence type="ECO:0000256" key="8">
    <source>
        <dbReference type="ARBA" id="ARBA00023014"/>
    </source>
</evidence>